<proteinExistence type="predicted"/>
<evidence type="ECO:0000313" key="2">
    <source>
        <dbReference type="Proteomes" id="UP001159363"/>
    </source>
</evidence>
<keyword evidence="2" id="KW-1185">Reference proteome</keyword>
<accession>A0ABQ9GFQ4</accession>
<dbReference type="Proteomes" id="UP001159363">
    <property type="component" value="Chromosome 12"/>
</dbReference>
<dbReference type="EMBL" id="JARBHB010000013">
    <property type="protein sequence ID" value="KAJ8870327.1"/>
    <property type="molecule type" value="Genomic_DNA"/>
</dbReference>
<reference evidence="1 2" key="1">
    <citation type="submission" date="2023-02" db="EMBL/GenBank/DDBJ databases">
        <title>LHISI_Scaffold_Assembly.</title>
        <authorList>
            <person name="Stuart O.P."/>
            <person name="Cleave R."/>
            <person name="Magrath M.J.L."/>
            <person name="Mikheyev A.S."/>
        </authorList>
    </citation>
    <scope>NUCLEOTIDE SEQUENCE [LARGE SCALE GENOMIC DNA]</scope>
    <source>
        <strain evidence="1">Daus_M_001</strain>
        <tissue evidence="1">Leg muscle</tissue>
    </source>
</reference>
<comment type="caution">
    <text evidence="1">The sequence shown here is derived from an EMBL/GenBank/DDBJ whole genome shotgun (WGS) entry which is preliminary data.</text>
</comment>
<evidence type="ECO:0000313" key="1">
    <source>
        <dbReference type="EMBL" id="KAJ8870327.1"/>
    </source>
</evidence>
<name>A0ABQ9GFQ4_9NEOP</name>
<organism evidence="1 2">
    <name type="scientific">Dryococelus australis</name>
    <dbReference type="NCBI Taxonomy" id="614101"/>
    <lineage>
        <taxon>Eukaryota</taxon>
        <taxon>Metazoa</taxon>
        <taxon>Ecdysozoa</taxon>
        <taxon>Arthropoda</taxon>
        <taxon>Hexapoda</taxon>
        <taxon>Insecta</taxon>
        <taxon>Pterygota</taxon>
        <taxon>Neoptera</taxon>
        <taxon>Polyneoptera</taxon>
        <taxon>Phasmatodea</taxon>
        <taxon>Verophasmatodea</taxon>
        <taxon>Anareolatae</taxon>
        <taxon>Phasmatidae</taxon>
        <taxon>Eurycanthinae</taxon>
        <taxon>Dryococelus</taxon>
    </lineage>
</organism>
<gene>
    <name evidence="1" type="ORF">PR048_029348</name>
</gene>
<sequence length="96" mass="10216">MGVSEPNFFFFSNSLPRVADGSVKMCFPKVPRLCQAVGFVTRKITRSEDDASSFLECHSCDTDACNHVAGPPRAAGASLVLGVALVSTLLRRLAVA</sequence>
<protein>
    <submittedName>
        <fullName evidence="1">Uncharacterized protein</fullName>
    </submittedName>
</protein>